<name>A0ABQ2US75_9PSEU</name>
<dbReference type="Proteomes" id="UP000649573">
    <property type="component" value="Unassembled WGS sequence"/>
</dbReference>
<evidence type="ECO:0000313" key="2">
    <source>
        <dbReference type="Proteomes" id="UP000649573"/>
    </source>
</evidence>
<dbReference type="EMBL" id="BMRE01000023">
    <property type="protein sequence ID" value="GGU50927.1"/>
    <property type="molecule type" value="Genomic_DNA"/>
</dbReference>
<evidence type="ECO:0000313" key="1">
    <source>
        <dbReference type="EMBL" id="GGU50927.1"/>
    </source>
</evidence>
<comment type="caution">
    <text evidence="1">The sequence shown here is derived from an EMBL/GenBank/DDBJ whole genome shotgun (WGS) entry which is preliminary data.</text>
</comment>
<protein>
    <submittedName>
        <fullName evidence="1">Uncharacterized protein</fullName>
    </submittedName>
</protein>
<gene>
    <name evidence="1" type="ORF">GCM10010178_49630</name>
</gene>
<reference evidence="2" key="1">
    <citation type="journal article" date="2019" name="Int. J. Syst. Evol. Microbiol.">
        <title>The Global Catalogue of Microorganisms (GCM) 10K type strain sequencing project: providing services to taxonomists for standard genome sequencing and annotation.</title>
        <authorList>
            <consortium name="The Broad Institute Genomics Platform"/>
            <consortium name="The Broad Institute Genome Sequencing Center for Infectious Disease"/>
            <person name="Wu L."/>
            <person name="Ma J."/>
        </authorList>
    </citation>
    <scope>NUCLEOTIDE SEQUENCE [LARGE SCALE GENOMIC DNA]</scope>
    <source>
        <strain evidence="2">JCM 3296</strain>
    </source>
</reference>
<sequence length="64" mass="7047">MVWNMRATTIAQTPPPATLLHTTVTNVMASYTATRPLYSHEWQVRPQRAARSNAADSTGPTSCM</sequence>
<organism evidence="1 2">
    <name type="scientific">Lentzea flava</name>
    <dbReference type="NCBI Taxonomy" id="103732"/>
    <lineage>
        <taxon>Bacteria</taxon>
        <taxon>Bacillati</taxon>
        <taxon>Actinomycetota</taxon>
        <taxon>Actinomycetes</taxon>
        <taxon>Pseudonocardiales</taxon>
        <taxon>Pseudonocardiaceae</taxon>
        <taxon>Lentzea</taxon>
    </lineage>
</organism>
<accession>A0ABQ2US75</accession>
<proteinExistence type="predicted"/>
<keyword evidence="2" id="KW-1185">Reference proteome</keyword>